<keyword evidence="9" id="KW-1185">Reference proteome</keyword>
<dbReference type="PANTHER" id="PTHR31069:SF12">
    <property type="entry name" value="TRANSCRIPTION FACTOR DOMAIN-CONTAINING PROTEIN"/>
    <property type="match status" value="1"/>
</dbReference>
<evidence type="ECO:0000259" key="7">
    <source>
        <dbReference type="PROSITE" id="PS50048"/>
    </source>
</evidence>
<name>A5E2I1_LODEL</name>
<feature type="coiled-coil region" evidence="5">
    <location>
        <begin position="181"/>
        <end position="208"/>
    </location>
</feature>
<protein>
    <recommendedName>
        <fullName evidence="7">Zn(2)-C6 fungal-type domain-containing protein</fullName>
    </recommendedName>
</protein>
<dbReference type="Gene3D" id="4.10.240.10">
    <property type="entry name" value="Zn(2)-C6 fungal-type DNA-binding domain"/>
    <property type="match status" value="1"/>
</dbReference>
<dbReference type="PANTHER" id="PTHR31069">
    <property type="entry name" value="OLEATE-ACTIVATED TRANSCRIPTION FACTOR 1-RELATED"/>
    <property type="match status" value="1"/>
</dbReference>
<dbReference type="VEuPathDB" id="FungiDB:LELG_03818"/>
<sequence>MSDVKIEGTSNITSNNSDQIPTGATTGNTIETATPHTNNTSTTSTTSASSSQGTSAKVCPVMKQPAKPKAKRQRNRTPKSCIQCSQRKIYCSKERPACSNCIKYAVGHLCSYALPPWAEAANSSNKEGEAKVVGNNSNSSNGANSETAAPRASIGQTSQTSQTTPIAPVKIQQTEEYRQLKANTEKIISSQRKEIDDLKRQLSVVQQLSPREAITKQQSLHQIGQVSVTILNKISLLASTYLANKIEITNDYGINVITNSTLTPKSVYVDMYSWINLIKLDPQLTTLWYRITNLQKMYHVYKMNMLKSGQQRQQLQIQQLELQLELLTPLQQPNPVHPLHSPHPPQSHLHLLTSPSLLTPVMKEDSVFQKKQRLAGNTKKSNYKINEVDFTYSLQPLTSNLSDGVSPRGVGTPGSAASDDIHKCPVVECDFNFMSEEQPTLTPSPYKTTPKSDPSPQPIYKTETLDNNNKFYRIKKPINLHGKLLTLWESLLTLPRGDTKLDIQQIHFLLDYYYKSNFESKAILSFYRFDVQSVFKKSFNDEVVLNLPQGVEEDINYQLKSMGVYLCMLVLIIEETLNDLRLSVKYGTDKELCLQFEDVFPNEIPLLGLGVKQNHLLYMVQDFVSSYDTENKKSLSYCALILSLLSREIDDYKMPGSSISDTKSSFTSLFTDFLHVLLDGSLELWKDPELVELKSQYKKRKKDLKIHFCRLWVNIVRLSNLVTLNFVPLIKHSEYLDNLLKRIFQKIEQVDLLQYHLKYLSSKTNEGELIVTLHVHYLIASVSCTLCRGIMNLGSSRLTVYQLESLIEQCQTWKQDLGVDRLSNELRKFELEIILEYLRYFMTYILMLQGEENSDIAIMQNISPDILTRLMQLLQRLNKMSNTDDDDDNHHHHHHHHYPQYYRSQYVYSVMTEALTRLIHFVVGLMLRFQHNGSSPHQETTNLISQTCESVKTNDLGLITSTAFISKLSDEVDRAIGFLSKALLHQERVTKLSKLWKLYLMLIKNENYARLHAGLPEFSGNNSNANGMQAVCPVIGHGSGHSSGNGDESGGVIKTKLPSTRQLGSSLVESASRCPVVGHGAENSPLGASMQIPFSSQRGGVGSGVGSGAGINGEVKKEVSKCPISQITTPTNDDEVPSDPTKMSSFAGPSLSLQMKVDPYSPSGLNSSAHATTNGIAAGSAGGVGGGNSKKRKCPFDHSAMMRPNLYPNHIESSIRGTAGSTLLSSVSITNNSNFNEHKTYSPSPLSMSYTTPAAFPQQVTQHITPVQQKQQANLQQQQPHPQQQQQQHQHQQQQQQFVAAPTAHASTIDRNSFNNFVSGPGSVVGAPMTNIPSMDSGLDMLNQFNDFDFDFLNNENLFEHFGGLGGMDFSTGNGAVANASLNNGNLNATNMDDGTNFGNSSGNIEGFFQ</sequence>
<dbReference type="GO" id="GO:0045944">
    <property type="term" value="P:positive regulation of transcription by RNA polymerase II"/>
    <property type="evidence" value="ECO:0007669"/>
    <property type="project" value="TreeGrafter"/>
</dbReference>
<feature type="region of interest" description="Disordered" evidence="6">
    <location>
        <begin position="439"/>
        <end position="459"/>
    </location>
</feature>
<evidence type="ECO:0000256" key="5">
    <source>
        <dbReference type="SAM" id="Coils"/>
    </source>
</evidence>
<dbReference type="STRING" id="379508.A5E2I1"/>
<feature type="compositionally biased region" description="Polar residues" evidence="6">
    <location>
        <begin position="8"/>
        <end position="31"/>
    </location>
</feature>
<keyword evidence="2" id="KW-0238">DNA-binding</keyword>
<feature type="region of interest" description="Disordered" evidence="6">
    <location>
        <begin position="128"/>
        <end position="169"/>
    </location>
</feature>
<feature type="compositionally biased region" description="Low complexity" evidence="6">
    <location>
        <begin position="1268"/>
        <end position="1297"/>
    </location>
</feature>
<evidence type="ECO:0000313" key="8">
    <source>
        <dbReference type="EMBL" id="EDK45639.1"/>
    </source>
</evidence>
<dbReference type="OrthoDB" id="427480at2759"/>
<evidence type="ECO:0000256" key="1">
    <source>
        <dbReference type="ARBA" id="ARBA00023015"/>
    </source>
</evidence>
<dbReference type="GO" id="GO:0000981">
    <property type="term" value="F:DNA-binding transcription factor activity, RNA polymerase II-specific"/>
    <property type="evidence" value="ECO:0007669"/>
    <property type="project" value="InterPro"/>
</dbReference>
<dbReference type="EMBL" id="CH981528">
    <property type="protein sequence ID" value="EDK45639.1"/>
    <property type="molecule type" value="Genomic_DNA"/>
</dbReference>
<keyword evidence="5" id="KW-0175">Coiled coil</keyword>
<feature type="compositionally biased region" description="Low complexity" evidence="6">
    <location>
        <begin position="134"/>
        <end position="145"/>
    </location>
</feature>
<dbReference type="SMART" id="SM00066">
    <property type="entry name" value="GAL4"/>
    <property type="match status" value="1"/>
</dbReference>
<dbReference type="GeneID" id="5232066"/>
<accession>A5E2I1</accession>
<keyword evidence="4" id="KW-0539">Nucleus</keyword>
<feature type="compositionally biased region" description="Basic residues" evidence="6">
    <location>
        <begin position="66"/>
        <end position="77"/>
    </location>
</feature>
<feature type="region of interest" description="Disordered" evidence="6">
    <location>
        <begin position="1"/>
        <end position="78"/>
    </location>
</feature>
<keyword evidence="3" id="KW-0804">Transcription</keyword>
<feature type="domain" description="Zn(2)-C6 fungal-type" evidence="7">
    <location>
        <begin position="80"/>
        <end position="112"/>
    </location>
</feature>
<dbReference type="InterPro" id="IPR036864">
    <property type="entry name" value="Zn2-C6_fun-type_DNA-bd_sf"/>
</dbReference>
<dbReference type="GO" id="GO:0000978">
    <property type="term" value="F:RNA polymerase II cis-regulatory region sequence-specific DNA binding"/>
    <property type="evidence" value="ECO:0007669"/>
    <property type="project" value="TreeGrafter"/>
</dbReference>
<dbReference type="HOGENOM" id="CLU_005088_0_0_1"/>
<feature type="region of interest" description="Disordered" evidence="6">
    <location>
        <begin position="1263"/>
        <end position="1305"/>
    </location>
</feature>
<feature type="compositionally biased region" description="Polar residues" evidence="6">
    <location>
        <begin position="439"/>
        <end position="454"/>
    </location>
</feature>
<feature type="compositionally biased region" description="Low complexity" evidence="6">
    <location>
        <begin position="32"/>
        <end position="56"/>
    </location>
</feature>
<dbReference type="GO" id="GO:0005634">
    <property type="term" value="C:nucleus"/>
    <property type="evidence" value="ECO:0007669"/>
    <property type="project" value="TreeGrafter"/>
</dbReference>
<dbReference type="PROSITE" id="PS00463">
    <property type="entry name" value="ZN2_CY6_FUNGAL_1"/>
    <property type="match status" value="1"/>
</dbReference>
<dbReference type="GO" id="GO:0008270">
    <property type="term" value="F:zinc ion binding"/>
    <property type="evidence" value="ECO:0007669"/>
    <property type="project" value="InterPro"/>
</dbReference>
<gene>
    <name evidence="8" type="ORF">LELG_03818</name>
</gene>
<dbReference type="InParanoid" id="A5E2I1"/>
<dbReference type="Proteomes" id="UP000001996">
    <property type="component" value="Unassembled WGS sequence"/>
</dbReference>
<proteinExistence type="predicted"/>
<reference evidence="8 9" key="1">
    <citation type="journal article" date="2009" name="Nature">
        <title>Evolution of pathogenicity and sexual reproduction in eight Candida genomes.</title>
        <authorList>
            <person name="Butler G."/>
            <person name="Rasmussen M.D."/>
            <person name="Lin M.F."/>
            <person name="Santos M.A."/>
            <person name="Sakthikumar S."/>
            <person name="Munro C.A."/>
            <person name="Rheinbay E."/>
            <person name="Grabherr M."/>
            <person name="Forche A."/>
            <person name="Reedy J.L."/>
            <person name="Agrafioti I."/>
            <person name="Arnaud M.B."/>
            <person name="Bates S."/>
            <person name="Brown A.J."/>
            <person name="Brunke S."/>
            <person name="Costanzo M.C."/>
            <person name="Fitzpatrick D.A."/>
            <person name="de Groot P.W."/>
            <person name="Harris D."/>
            <person name="Hoyer L.L."/>
            <person name="Hube B."/>
            <person name="Klis F.M."/>
            <person name="Kodira C."/>
            <person name="Lennard N."/>
            <person name="Logue M.E."/>
            <person name="Martin R."/>
            <person name="Neiman A.M."/>
            <person name="Nikolaou E."/>
            <person name="Quail M.A."/>
            <person name="Quinn J."/>
            <person name="Santos M.C."/>
            <person name="Schmitzberger F.F."/>
            <person name="Sherlock G."/>
            <person name="Shah P."/>
            <person name="Silverstein K.A."/>
            <person name="Skrzypek M.S."/>
            <person name="Soll D."/>
            <person name="Staggs R."/>
            <person name="Stansfield I."/>
            <person name="Stumpf M.P."/>
            <person name="Sudbery P.E."/>
            <person name="Srikantha T."/>
            <person name="Zeng Q."/>
            <person name="Berman J."/>
            <person name="Berriman M."/>
            <person name="Heitman J."/>
            <person name="Gow N.A."/>
            <person name="Lorenz M.C."/>
            <person name="Birren B.W."/>
            <person name="Kellis M."/>
            <person name="Cuomo C.A."/>
        </authorList>
    </citation>
    <scope>NUCLEOTIDE SEQUENCE [LARGE SCALE GENOMIC DNA]</scope>
    <source>
        <strain evidence="9">ATCC 11503 / BCRC 21390 / CBS 2605 / JCM 1781 / NBRC 1676 / NRRL YB-4239</strain>
    </source>
</reference>
<evidence type="ECO:0000256" key="2">
    <source>
        <dbReference type="ARBA" id="ARBA00023125"/>
    </source>
</evidence>
<dbReference type="PROSITE" id="PS50048">
    <property type="entry name" value="ZN2_CY6_FUNGAL_2"/>
    <property type="match status" value="1"/>
</dbReference>
<evidence type="ECO:0000313" key="9">
    <source>
        <dbReference type="Proteomes" id="UP000001996"/>
    </source>
</evidence>
<dbReference type="CDD" id="cd00067">
    <property type="entry name" value="GAL4"/>
    <property type="match status" value="1"/>
</dbReference>
<organism evidence="8 9">
    <name type="scientific">Lodderomyces elongisporus (strain ATCC 11503 / CBS 2605 / JCM 1781 / NBRC 1676 / NRRL YB-4239)</name>
    <name type="common">Yeast</name>
    <name type="synonym">Saccharomyces elongisporus</name>
    <dbReference type="NCBI Taxonomy" id="379508"/>
    <lineage>
        <taxon>Eukaryota</taxon>
        <taxon>Fungi</taxon>
        <taxon>Dikarya</taxon>
        <taxon>Ascomycota</taxon>
        <taxon>Saccharomycotina</taxon>
        <taxon>Pichiomycetes</taxon>
        <taxon>Debaryomycetaceae</taxon>
        <taxon>Candida/Lodderomyces clade</taxon>
        <taxon>Lodderomyces</taxon>
    </lineage>
</organism>
<dbReference type="KEGG" id="lel:PVL30_004640"/>
<dbReference type="SUPFAM" id="SSF57701">
    <property type="entry name" value="Zn2/Cys6 DNA-binding domain"/>
    <property type="match status" value="1"/>
</dbReference>
<dbReference type="Pfam" id="PF00172">
    <property type="entry name" value="Zn_clus"/>
    <property type="match status" value="1"/>
</dbReference>
<dbReference type="eggNOG" id="ENOG502SABA">
    <property type="taxonomic scope" value="Eukaryota"/>
</dbReference>
<evidence type="ECO:0000256" key="4">
    <source>
        <dbReference type="ARBA" id="ARBA00023242"/>
    </source>
</evidence>
<dbReference type="OMA" id="TMRMANA"/>
<keyword evidence="1" id="KW-0805">Transcription regulation</keyword>
<dbReference type="InterPro" id="IPR001138">
    <property type="entry name" value="Zn2Cys6_DnaBD"/>
</dbReference>
<evidence type="ECO:0000256" key="3">
    <source>
        <dbReference type="ARBA" id="ARBA00023163"/>
    </source>
</evidence>
<dbReference type="InterPro" id="IPR050675">
    <property type="entry name" value="OAF3"/>
</dbReference>
<evidence type="ECO:0000256" key="6">
    <source>
        <dbReference type="SAM" id="MobiDB-lite"/>
    </source>
</evidence>